<feature type="domain" description="Integrator complex subunit 1 R3" evidence="1">
    <location>
        <begin position="236"/>
        <end position="391"/>
    </location>
</feature>
<accession>A0ABD2MV73</accession>
<evidence type="ECO:0000313" key="4">
    <source>
        <dbReference type="Proteomes" id="UP001516400"/>
    </source>
</evidence>
<dbReference type="Pfam" id="PF22927">
    <property type="entry name" value="INT1_R3"/>
    <property type="match status" value="1"/>
</dbReference>
<dbReference type="Gene3D" id="1.25.10.10">
    <property type="entry name" value="Leucine-rich Repeat Variant"/>
    <property type="match status" value="1"/>
</dbReference>
<dbReference type="PANTHER" id="PTHR21224">
    <property type="entry name" value="INTEGRATOR COMPLEX SUBUNIT 1"/>
    <property type="match status" value="1"/>
</dbReference>
<dbReference type="InterPro" id="IPR016024">
    <property type="entry name" value="ARM-type_fold"/>
</dbReference>
<evidence type="ECO:0000259" key="2">
    <source>
        <dbReference type="Pfam" id="PF22928"/>
    </source>
</evidence>
<reference evidence="3 4" key="1">
    <citation type="journal article" date="2021" name="BMC Biol.">
        <title>Horizontally acquired antibacterial genes associated with adaptive radiation of ladybird beetles.</title>
        <authorList>
            <person name="Li H.S."/>
            <person name="Tang X.F."/>
            <person name="Huang Y.H."/>
            <person name="Xu Z.Y."/>
            <person name="Chen M.L."/>
            <person name="Du X.Y."/>
            <person name="Qiu B.Y."/>
            <person name="Chen P.T."/>
            <person name="Zhang W."/>
            <person name="Slipinski A."/>
            <person name="Escalona H.E."/>
            <person name="Waterhouse R.M."/>
            <person name="Zwick A."/>
            <person name="Pang H."/>
        </authorList>
    </citation>
    <scope>NUCLEOTIDE SEQUENCE [LARGE SCALE GENOMIC DNA]</scope>
    <source>
        <strain evidence="3">SYSU2018</strain>
    </source>
</reference>
<dbReference type="SUPFAM" id="SSF48371">
    <property type="entry name" value="ARM repeat"/>
    <property type="match status" value="1"/>
</dbReference>
<gene>
    <name evidence="3" type="ORF">HHI36_009123</name>
</gene>
<dbReference type="Proteomes" id="UP001516400">
    <property type="component" value="Unassembled WGS sequence"/>
</dbReference>
<dbReference type="PANTHER" id="PTHR21224:SF1">
    <property type="entry name" value="INTEGRATOR COMPLEX SUBUNIT 1"/>
    <property type="match status" value="1"/>
</dbReference>
<organism evidence="3 4">
    <name type="scientific">Cryptolaemus montrouzieri</name>
    <dbReference type="NCBI Taxonomy" id="559131"/>
    <lineage>
        <taxon>Eukaryota</taxon>
        <taxon>Metazoa</taxon>
        <taxon>Ecdysozoa</taxon>
        <taxon>Arthropoda</taxon>
        <taxon>Hexapoda</taxon>
        <taxon>Insecta</taxon>
        <taxon>Pterygota</taxon>
        <taxon>Neoptera</taxon>
        <taxon>Endopterygota</taxon>
        <taxon>Coleoptera</taxon>
        <taxon>Polyphaga</taxon>
        <taxon>Cucujiformia</taxon>
        <taxon>Coccinelloidea</taxon>
        <taxon>Coccinellidae</taxon>
        <taxon>Scymninae</taxon>
        <taxon>Scymnini</taxon>
        <taxon>Cryptolaemus</taxon>
    </lineage>
</organism>
<sequence length="569" mass="64759">MEKKVAKDNLIVSKGHSLDDILNNSDVKGSVQQDTNIIAEWFSTMELETSSWDNQKVQMEMLFSRKKIAFRPLLMSLVLQRASWQNLHSIMQYIFQDDVSDICPISALDYLTALTQSPKLWQGRDKAIPKHNHFEDVLQLNYNQLSIMVKLILEEARSQEGNKWQKKMEFRLHLLLKCIGCYSFQIVKSLMESDDEYSRELMLMIYMSLPASGKDLICQKSNISNEAYSKKCPSAVDEISHTLLSALAATPRIKDWNKKSQELELCARKLASTHPILVLRQLPMLAGSLKGRAQYDWGVLRSRGHLLLFRQVLGLMKLLEPMIFEQTETLCELLDAFFLLLQYHGHCKELSGLVNNLVTFMQNWMLKDIKVVSKYLQERGSVINDIQIVQPGVRPLLSNVSLPTSEQNSSSEFLVGTVTPRVVEPLPQTWHLLLASLQDIENLPALQELEHLTNKRPELFHHVSNSLYNFLSSPNGAVRTVAINLILKWLKFNPKASEEALPSILTCLDSDNGDVVTSILDRLSEIVSVMQEYAKIILTRVFKLGMKSTMKTTNSIQESIHLLSLQSGC</sequence>
<dbReference type="AlphaFoldDB" id="A0ABD2MV73"/>
<feature type="domain" description="Integrator complex subunit 1 R4" evidence="2">
    <location>
        <begin position="440"/>
        <end position="529"/>
    </location>
</feature>
<evidence type="ECO:0000313" key="3">
    <source>
        <dbReference type="EMBL" id="KAL3270065.1"/>
    </source>
</evidence>
<dbReference type="InterPro" id="IPR038902">
    <property type="entry name" value="INTS1"/>
</dbReference>
<dbReference type="InterPro" id="IPR053965">
    <property type="entry name" value="INTS1_R4"/>
</dbReference>
<dbReference type="Pfam" id="PF22928">
    <property type="entry name" value="INTS1_R4"/>
    <property type="match status" value="1"/>
</dbReference>
<name>A0ABD2MV73_9CUCU</name>
<dbReference type="InterPro" id="IPR011989">
    <property type="entry name" value="ARM-like"/>
</dbReference>
<proteinExistence type="predicted"/>
<evidence type="ECO:0000259" key="1">
    <source>
        <dbReference type="Pfam" id="PF22927"/>
    </source>
</evidence>
<comment type="caution">
    <text evidence="3">The sequence shown here is derived from an EMBL/GenBank/DDBJ whole genome shotgun (WGS) entry which is preliminary data.</text>
</comment>
<dbReference type="EMBL" id="JABFTP020000021">
    <property type="protein sequence ID" value="KAL3270065.1"/>
    <property type="molecule type" value="Genomic_DNA"/>
</dbReference>
<dbReference type="InterPro" id="IPR053964">
    <property type="entry name" value="INT1_R3"/>
</dbReference>
<keyword evidence="4" id="KW-1185">Reference proteome</keyword>
<protein>
    <submittedName>
        <fullName evidence="3">Uncharacterized protein</fullName>
    </submittedName>
</protein>